<dbReference type="AlphaFoldDB" id="A0A4S4MXF7"/>
<gene>
    <name evidence="3" type="ORF">EUX98_g3064</name>
</gene>
<proteinExistence type="inferred from homology"/>
<name>A0A4S4MXF7_9APHY</name>
<dbReference type="SUPFAM" id="SSF53474">
    <property type="entry name" value="alpha/beta-Hydrolases"/>
    <property type="match status" value="1"/>
</dbReference>
<evidence type="ECO:0000313" key="4">
    <source>
        <dbReference type="Proteomes" id="UP000308730"/>
    </source>
</evidence>
<dbReference type="GO" id="GO:0008126">
    <property type="term" value="F:acetylesterase activity"/>
    <property type="evidence" value="ECO:0007669"/>
    <property type="project" value="TreeGrafter"/>
</dbReference>
<dbReference type="Proteomes" id="UP000308730">
    <property type="component" value="Unassembled WGS sequence"/>
</dbReference>
<dbReference type="GO" id="GO:0051793">
    <property type="term" value="P:medium-chain fatty acid catabolic process"/>
    <property type="evidence" value="ECO:0007669"/>
    <property type="project" value="TreeGrafter"/>
</dbReference>
<evidence type="ECO:0000313" key="3">
    <source>
        <dbReference type="EMBL" id="THH31102.1"/>
    </source>
</evidence>
<dbReference type="GO" id="GO:0047372">
    <property type="term" value="F:monoacylglycerol lipase activity"/>
    <property type="evidence" value="ECO:0007669"/>
    <property type="project" value="TreeGrafter"/>
</dbReference>
<dbReference type="InterPro" id="IPR000073">
    <property type="entry name" value="AB_hydrolase_1"/>
</dbReference>
<dbReference type="GO" id="GO:0051792">
    <property type="term" value="P:medium-chain fatty acid biosynthetic process"/>
    <property type="evidence" value="ECO:0007669"/>
    <property type="project" value="TreeGrafter"/>
</dbReference>
<dbReference type="InterPro" id="IPR000952">
    <property type="entry name" value="AB_hydrolase_4_CS"/>
</dbReference>
<comment type="caution">
    <text evidence="3">The sequence shown here is derived from an EMBL/GenBank/DDBJ whole genome shotgun (WGS) entry which is preliminary data.</text>
</comment>
<protein>
    <recommendedName>
        <fullName evidence="2">AB hydrolase-1 domain-containing protein</fullName>
    </recommendedName>
</protein>
<reference evidence="3 4" key="1">
    <citation type="submission" date="2019-02" db="EMBL/GenBank/DDBJ databases">
        <title>Genome sequencing of the rare red list fungi Antrodiella citrinella (Flaviporus citrinellus).</title>
        <authorList>
            <person name="Buettner E."/>
            <person name="Kellner H."/>
        </authorList>
    </citation>
    <scope>NUCLEOTIDE SEQUENCE [LARGE SCALE GENOMIC DNA]</scope>
    <source>
        <strain evidence="3 4">DSM 108506</strain>
    </source>
</reference>
<keyword evidence="4" id="KW-1185">Reference proteome</keyword>
<dbReference type="PROSITE" id="PS01133">
    <property type="entry name" value="UPF0017"/>
    <property type="match status" value="1"/>
</dbReference>
<organism evidence="3 4">
    <name type="scientific">Antrodiella citrinella</name>
    <dbReference type="NCBI Taxonomy" id="2447956"/>
    <lineage>
        <taxon>Eukaryota</taxon>
        <taxon>Fungi</taxon>
        <taxon>Dikarya</taxon>
        <taxon>Basidiomycota</taxon>
        <taxon>Agaricomycotina</taxon>
        <taxon>Agaricomycetes</taxon>
        <taxon>Polyporales</taxon>
        <taxon>Steccherinaceae</taxon>
        <taxon>Antrodiella</taxon>
    </lineage>
</organism>
<evidence type="ECO:0000256" key="1">
    <source>
        <dbReference type="ARBA" id="ARBA00010884"/>
    </source>
</evidence>
<dbReference type="InterPro" id="IPR050960">
    <property type="entry name" value="AB_hydrolase_4_sf"/>
</dbReference>
<dbReference type="PANTHER" id="PTHR10794:SF63">
    <property type="entry name" value="ALPHA_BETA HYDROLASE 1, ISOFORM A"/>
    <property type="match status" value="1"/>
</dbReference>
<dbReference type="EMBL" id="SGPM01000057">
    <property type="protein sequence ID" value="THH31102.1"/>
    <property type="molecule type" value="Genomic_DNA"/>
</dbReference>
<dbReference type="Pfam" id="PF00561">
    <property type="entry name" value="Abhydrolase_1"/>
    <property type="match status" value="1"/>
</dbReference>
<dbReference type="OrthoDB" id="5954035at2759"/>
<accession>A0A4S4MXF7</accession>
<sequence>MSTTTNLQTTTTDPLEIVSTFIVWLVRGLLIVGDYALHSFRRRPRVDLYYCFDDAKAHMKVDLAELLKTRVPSLAAGGFREAWWLPIGDTQTIFSVVGDFSAVDPIVYERKHIQIADGGLLTIDISPPTNTHPIKEGELVVAVAHGLTGGSHEHYVRAALTHLTAPIESGGLGARAVVLNYRGCNGSPVITPRLYHAGSSDDYRTLVSYICHTFPQSTVFGLGFSLGGNIVAKYVGEEGANCPLSGAVVLANPWDFKRGSEHLEQGTFLNRLVYRYVMGGALMTLLNLHSDVYLSAPSDQLLVSHDYIRRTLSHKKLSLKEVDDLWTAPIWGYKDANDYYAHISSSKVVDNVSIPLLGINSRDDPMVADLTLPITEVERNPWIILAVTRGGGHMGWFEQNPDGTIGRWYVRPITEYFRALSECDLPARPKPQFVVSDNGWVRQEGRDDVAFVEKAYLDSFDTFSSGTGESKLFSGF</sequence>
<evidence type="ECO:0000259" key="2">
    <source>
        <dbReference type="Pfam" id="PF00561"/>
    </source>
</evidence>
<dbReference type="InterPro" id="IPR029058">
    <property type="entry name" value="AB_hydrolase_fold"/>
</dbReference>
<feature type="domain" description="AB hydrolase-1" evidence="2">
    <location>
        <begin position="143"/>
        <end position="251"/>
    </location>
</feature>
<dbReference type="Gene3D" id="3.40.50.1820">
    <property type="entry name" value="alpha/beta hydrolase"/>
    <property type="match status" value="1"/>
</dbReference>
<dbReference type="PANTHER" id="PTHR10794">
    <property type="entry name" value="ABHYDROLASE DOMAIN-CONTAINING PROTEIN"/>
    <property type="match status" value="1"/>
</dbReference>
<comment type="similarity">
    <text evidence="1">Belongs to the AB hydrolase superfamily. AB hydrolase 4 family.</text>
</comment>